<dbReference type="SUPFAM" id="SSF81606">
    <property type="entry name" value="PP2C-like"/>
    <property type="match status" value="1"/>
</dbReference>
<dbReference type="RefSeq" id="WP_344656413.1">
    <property type="nucleotide sequence ID" value="NZ_BAAAQM010000007.1"/>
</dbReference>
<dbReference type="EMBL" id="BAAAQM010000007">
    <property type="protein sequence ID" value="GAA1961248.1"/>
    <property type="molecule type" value="Genomic_DNA"/>
</dbReference>
<dbReference type="InterPro" id="IPR001932">
    <property type="entry name" value="PPM-type_phosphatase-like_dom"/>
</dbReference>
<evidence type="ECO:0000256" key="1">
    <source>
        <dbReference type="SAM" id="MobiDB-lite"/>
    </source>
</evidence>
<evidence type="ECO:0000259" key="2">
    <source>
        <dbReference type="Pfam" id="PF13672"/>
    </source>
</evidence>
<organism evidence="3 4">
    <name type="scientific">Catenulispora subtropica</name>
    <dbReference type="NCBI Taxonomy" id="450798"/>
    <lineage>
        <taxon>Bacteria</taxon>
        <taxon>Bacillati</taxon>
        <taxon>Actinomycetota</taxon>
        <taxon>Actinomycetes</taxon>
        <taxon>Catenulisporales</taxon>
        <taxon>Catenulisporaceae</taxon>
        <taxon>Catenulispora</taxon>
    </lineage>
</organism>
<dbReference type="Gene3D" id="3.60.40.10">
    <property type="entry name" value="PPM-type phosphatase domain"/>
    <property type="match status" value="1"/>
</dbReference>
<feature type="domain" description="PPM-type phosphatase" evidence="2">
    <location>
        <begin position="13"/>
        <end position="240"/>
    </location>
</feature>
<evidence type="ECO:0000313" key="3">
    <source>
        <dbReference type="EMBL" id="GAA1961248.1"/>
    </source>
</evidence>
<comment type="caution">
    <text evidence="3">The sequence shown here is derived from an EMBL/GenBank/DDBJ whole genome shotgun (WGS) entry which is preliminary data.</text>
</comment>
<dbReference type="Proteomes" id="UP001499854">
    <property type="component" value="Unassembled WGS sequence"/>
</dbReference>
<proteinExistence type="predicted"/>
<gene>
    <name evidence="3" type="ORF">GCM10009838_17240</name>
</gene>
<keyword evidence="4" id="KW-1185">Reference proteome</keyword>
<name>A0ABP5CEA5_9ACTN</name>
<dbReference type="Pfam" id="PF13672">
    <property type="entry name" value="PP2C_2"/>
    <property type="match status" value="1"/>
</dbReference>
<evidence type="ECO:0000313" key="4">
    <source>
        <dbReference type="Proteomes" id="UP001499854"/>
    </source>
</evidence>
<dbReference type="InterPro" id="IPR036457">
    <property type="entry name" value="PPM-type-like_dom_sf"/>
</dbReference>
<sequence length="261" mass="26458">MSGRPSVAGWTQTGSSHAARGRETQDAFLARSVPEQDVLVLAVADGVGSRDRSALGSRLAVDVACRILARDAPDPAGPAAVWRDWARAAATAVADEFRRCVRALGPDEDGRELATALAAAVVRGPWAGFVAVGDCFAAVRTTAPGADSGGGTWHLVLPPGNPAALPTAARSEIRAFALWDPELSGILLATDGCAPLALERPDGLGLPDAAGPQPAPAFFAEVARGIRDGGGSAALADLLRAGSAERSADDLTVLCALTAGP</sequence>
<feature type="region of interest" description="Disordered" evidence="1">
    <location>
        <begin position="1"/>
        <end position="22"/>
    </location>
</feature>
<protein>
    <recommendedName>
        <fullName evidence="2">PPM-type phosphatase domain-containing protein</fullName>
    </recommendedName>
</protein>
<reference evidence="4" key="1">
    <citation type="journal article" date="2019" name="Int. J. Syst. Evol. Microbiol.">
        <title>The Global Catalogue of Microorganisms (GCM) 10K type strain sequencing project: providing services to taxonomists for standard genome sequencing and annotation.</title>
        <authorList>
            <consortium name="The Broad Institute Genomics Platform"/>
            <consortium name="The Broad Institute Genome Sequencing Center for Infectious Disease"/>
            <person name="Wu L."/>
            <person name="Ma J."/>
        </authorList>
    </citation>
    <scope>NUCLEOTIDE SEQUENCE [LARGE SCALE GENOMIC DNA]</scope>
    <source>
        <strain evidence="4">JCM 16013</strain>
    </source>
</reference>
<accession>A0ABP5CEA5</accession>